<dbReference type="PANTHER" id="PTHR47718:SF15">
    <property type="entry name" value="PROTEIN FAR1-RELATED SEQUENCE 5-LIKE"/>
    <property type="match status" value="1"/>
</dbReference>
<dbReference type="AlphaFoldDB" id="A0AAD9X4P7"/>
<accession>A0AAD9X4P7</accession>
<evidence type="ECO:0000313" key="1">
    <source>
        <dbReference type="EMBL" id="KAK2652800.1"/>
    </source>
</evidence>
<keyword evidence="2" id="KW-1185">Reference proteome</keyword>
<gene>
    <name evidence="1" type="ORF">Ddye_012656</name>
</gene>
<protein>
    <recommendedName>
        <fullName evidence="3">FAR1 domain-containing protein</fullName>
    </recommendedName>
</protein>
<dbReference type="Proteomes" id="UP001280121">
    <property type="component" value="Unassembled WGS sequence"/>
</dbReference>
<reference evidence="1" key="1">
    <citation type="journal article" date="2023" name="Plant J.">
        <title>Genome sequences and population genomics provide insights into the demographic history, inbreeding, and mutation load of two 'living fossil' tree species of Dipteronia.</title>
        <authorList>
            <person name="Feng Y."/>
            <person name="Comes H.P."/>
            <person name="Chen J."/>
            <person name="Zhu S."/>
            <person name="Lu R."/>
            <person name="Zhang X."/>
            <person name="Li P."/>
            <person name="Qiu J."/>
            <person name="Olsen K.M."/>
            <person name="Qiu Y."/>
        </authorList>
    </citation>
    <scope>NUCLEOTIDE SEQUENCE</scope>
    <source>
        <strain evidence="1">KIB01</strain>
    </source>
</reference>
<comment type="caution">
    <text evidence="1">The sequence shown here is derived from an EMBL/GenBank/DDBJ whole genome shotgun (WGS) entry which is preliminary data.</text>
</comment>
<dbReference type="PANTHER" id="PTHR47718">
    <property type="entry name" value="OS01G0519700 PROTEIN"/>
    <property type="match status" value="1"/>
</dbReference>
<proteinExistence type="predicted"/>
<organism evidence="1 2">
    <name type="scientific">Dipteronia dyeriana</name>
    <dbReference type="NCBI Taxonomy" id="168575"/>
    <lineage>
        <taxon>Eukaryota</taxon>
        <taxon>Viridiplantae</taxon>
        <taxon>Streptophyta</taxon>
        <taxon>Embryophyta</taxon>
        <taxon>Tracheophyta</taxon>
        <taxon>Spermatophyta</taxon>
        <taxon>Magnoliopsida</taxon>
        <taxon>eudicotyledons</taxon>
        <taxon>Gunneridae</taxon>
        <taxon>Pentapetalae</taxon>
        <taxon>rosids</taxon>
        <taxon>malvids</taxon>
        <taxon>Sapindales</taxon>
        <taxon>Sapindaceae</taxon>
        <taxon>Hippocastanoideae</taxon>
        <taxon>Acereae</taxon>
        <taxon>Dipteronia</taxon>
    </lineage>
</organism>
<evidence type="ECO:0008006" key="3">
    <source>
        <dbReference type="Google" id="ProtNLM"/>
    </source>
</evidence>
<sequence length="118" mass="13470">MKVGMLLARVQSTKVYSKNKKKCEPTAETREGCCAAFKVQYHRNNNVWVVKEFVTQHTHGLVPQNHTQFLRSHRSVKDSDIAQLKSWRSVGVKTDQVMDHFVDQAGSFSNVGHTKKDL</sequence>
<dbReference type="EMBL" id="JANJYI010000004">
    <property type="protein sequence ID" value="KAK2652800.1"/>
    <property type="molecule type" value="Genomic_DNA"/>
</dbReference>
<evidence type="ECO:0000313" key="2">
    <source>
        <dbReference type="Proteomes" id="UP001280121"/>
    </source>
</evidence>
<name>A0AAD9X4P7_9ROSI</name>